<proteinExistence type="predicted"/>
<reference evidence="2" key="1">
    <citation type="journal article" date="2020" name="Fungal Divers.">
        <title>Resolving the Mortierellaceae phylogeny through synthesis of multi-gene phylogenetics and phylogenomics.</title>
        <authorList>
            <person name="Vandepol N."/>
            <person name="Liber J."/>
            <person name="Desiro A."/>
            <person name="Na H."/>
            <person name="Kennedy M."/>
            <person name="Barry K."/>
            <person name="Grigoriev I.V."/>
            <person name="Miller A.N."/>
            <person name="O'Donnell K."/>
            <person name="Stajich J.E."/>
            <person name="Bonito G."/>
        </authorList>
    </citation>
    <scope>NUCLEOTIDE SEQUENCE</scope>
    <source>
        <strain evidence="2">NRRL 28262</strain>
    </source>
</reference>
<evidence type="ECO:0000313" key="2">
    <source>
        <dbReference type="EMBL" id="KAG0268269.1"/>
    </source>
</evidence>
<feature type="compositionally biased region" description="Low complexity" evidence="1">
    <location>
        <begin position="14"/>
        <end position="29"/>
    </location>
</feature>
<feature type="compositionally biased region" description="Low complexity" evidence="1">
    <location>
        <begin position="301"/>
        <end position="323"/>
    </location>
</feature>
<dbReference type="GO" id="GO:0045944">
    <property type="term" value="P:positive regulation of transcription by RNA polymerase II"/>
    <property type="evidence" value="ECO:0007669"/>
    <property type="project" value="TreeGrafter"/>
</dbReference>
<feature type="compositionally biased region" description="Polar residues" evidence="1">
    <location>
        <begin position="512"/>
        <end position="521"/>
    </location>
</feature>
<accession>A0AAD4H3B0</accession>
<dbReference type="PANTHER" id="PTHR46007">
    <property type="entry name" value="MEDIATOR OF RNA POLYMERASE II TRANSCRIPTION SUBUNIT 12"/>
    <property type="match status" value="1"/>
</dbReference>
<feature type="compositionally biased region" description="Low complexity" evidence="1">
    <location>
        <begin position="601"/>
        <end position="623"/>
    </location>
</feature>
<keyword evidence="3" id="KW-1185">Reference proteome</keyword>
<feature type="region of interest" description="Disordered" evidence="1">
    <location>
        <begin position="283"/>
        <end position="328"/>
    </location>
</feature>
<feature type="compositionally biased region" description="Low complexity" evidence="1">
    <location>
        <begin position="359"/>
        <end position="384"/>
    </location>
</feature>
<feature type="compositionally biased region" description="Low complexity" evidence="1">
    <location>
        <begin position="462"/>
        <end position="475"/>
    </location>
</feature>
<comment type="caution">
    <text evidence="2">The sequence shown here is derived from an EMBL/GenBank/DDBJ whole genome shotgun (WGS) entry which is preliminary data.</text>
</comment>
<evidence type="ECO:0000256" key="1">
    <source>
        <dbReference type="SAM" id="MobiDB-lite"/>
    </source>
</evidence>
<dbReference type="EMBL" id="JAAAIL010001538">
    <property type="protein sequence ID" value="KAG0268269.1"/>
    <property type="molecule type" value="Genomic_DNA"/>
</dbReference>
<feature type="compositionally biased region" description="Polar residues" evidence="1">
    <location>
        <begin position="529"/>
        <end position="541"/>
    </location>
</feature>
<feature type="region of interest" description="Disordered" evidence="1">
    <location>
        <begin position="451"/>
        <end position="623"/>
    </location>
</feature>
<feature type="non-terminal residue" evidence="2">
    <location>
        <position position="623"/>
    </location>
</feature>
<sequence length="623" mass="64868">MHGQPIPGQHPMPNNLMLQQQQQQQQRMFAQMQQQQNQHLHLGASGKSLPPGFSGLPPGMPPGMQPGMSPGMPPGISPGMQPGMSQAMPGVLIRPSSVLNGPPAPLPPPPPPPAVAVKHFDVDINEQVVQALLELNKELISVCIDYQANQLSVDPDFMKYVPREPYLSKEPPPKPDLSPLPPARFPSAVRAMAALPKVAVAYAAAEKERKAKQQPKPIKTDNLRRKSKDTSVPPASHPGRSGSIDGTPVLNSAISPAAPIATGHGAVVGSIASPTSHAAPIIGSQPVASPSQRFPPNATLQQQQWMHQQRLQQQHMQQGQHAQPLPPQFMPGMQQGTPFSTMAPSIPPSVAPPMPPAQAQPSPIVSTPAQLQSPASAASENESPVIVPVTHSTDSQPIPASAVTPIITSTPNGSQGPVGTPQVGAASLHSSPAIGAGGVGNLKQVRSAANSPALAQAQVQMPSSPRGGIPGSPAGQPAGIQHPVQSLKQQNGSRNNSPLVQHQMLPQRAPGSVTSSPNVTHATLPPASQHDSNSQRIASPTPNSAPSVSASIPSPFNPSSQSPQTASPIISQQQQQQQQQRPIATTTPMTGMGAHPGGPMGQPMQHGMSMTMPMGMAMSQPMS</sequence>
<feature type="compositionally biased region" description="Low complexity" evidence="1">
    <location>
        <begin position="542"/>
        <end position="593"/>
    </location>
</feature>
<name>A0AAD4H3B0_9FUNG</name>
<feature type="region of interest" description="Disordered" evidence="1">
    <location>
        <begin position="206"/>
        <end position="250"/>
    </location>
</feature>
<dbReference type="AlphaFoldDB" id="A0AAD4H3B0"/>
<feature type="compositionally biased region" description="Polar residues" evidence="1">
    <location>
        <begin position="406"/>
        <end position="417"/>
    </location>
</feature>
<feature type="compositionally biased region" description="Pro residues" evidence="1">
    <location>
        <begin position="345"/>
        <end position="358"/>
    </location>
</feature>
<feature type="region of interest" description="Disordered" evidence="1">
    <location>
        <begin position="345"/>
        <end position="429"/>
    </location>
</feature>
<feature type="compositionally biased region" description="Polar residues" evidence="1">
    <location>
        <begin position="483"/>
        <end position="500"/>
    </location>
</feature>
<dbReference type="InterPro" id="IPR051647">
    <property type="entry name" value="Mediator_comp_sub12"/>
</dbReference>
<feature type="region of interest" description="Disordered" evidence="1">
    <location>
        <begin position="1"/>
        <end position="29"/>
    </location>
</feature>
<organism evidence="2 3">
    <name type="scientific">Linnemannia exigua</name>
    <dbReference type="NCBI Taxonomy" id="604196"/>
    <lineage>
        <taxon>Eukaryota</taxon>
        <taxon>Fungi</taxon>
        <taxon>Fungi incertae sedis</taxon>
        <taxon>Mucoromycota</taxon>
        <taxon>Mortierellomycotina</taxon>
        <taxon>Mortierellomycetes</taxon>
        <taxon>Mortierellales</taxon>
        <taxon>Mortierellaceae</taxon>
        <taxon>Linnemannia</taxon>
    </lineage>
</organism>
<feature type="compositionally biased region" description="Polar residues" evidence="1">
    <location>
        <begin position="286"/>
        <end position="300"/>
    </location>
</feature>
<dbReference type="GO" id="GO:0003713">
    <property type="term" value="F:transcription coactivator activity"/>
    <property type="evidence" value="ECO:0007669"/>
    <property type="project" value="TreeGrafter"/>
</dbReference>
<gene>
    <name evidence="2" type="ORF">BGZ95_002524</name>
</gene>
<protein>
    <submittedName>
        <fullName evidence="2">Uncharacterized protein</fullName>
    </submittedName>
</protein>
<evidence type="ECO:0000313" key="3">
    <source>
        <dbReference type="Proteomes" id="UP001194580"/>
    </source>
</evidence>
<dbReference type="Proteomes" id="UP001194580">
    <property type="component" value="Unassembled WGS sequence"/>
</dbReference>
<dbReference type="GO" id="GO:0016592">
    <property type="term" value="C:mediator complex"/>
    <property type="evidence" value="ECO:0007669"/>
    <property type="project" value="TreeGrafter"/>
</dbReference>
<dbReference type="PANTHER" id="PTHR46007:SF8">
    <property type="entry name" value="C2H2-TYPE DOMAIN-CONTAINING PROTEIN"/>
    <property type="match status" value="1"/>
</dbReference>